<keyword evidence="2" id="KW-1185">Reference proteome</keyword>
<sequence length="555" mass="59597">MLLSLVTALQLLPAFLTCYTNAALVLSKRDDTLPTIDLGYSNVQAISGNSSTYYKYQNIRFAQAPVGDLRFAPPQWPEVENVTNTGDLAAVDVACDSVEDCLFADVYAPPLDGTLKPVIVWTYGGGFTGGSKSENTPEGFYALRNDFIFVAINYRLNIAGLGNGPTYLHEGGTSNPGLKDVEHGYKWVREYISKFGGDPSYITAVGFSAGASQVLFQMTRYAGRAEQLFHQAYIMSPGYVPGAGHEHAEAFWQNVSSTVGCDGGHVDCMRNVSFTTLQTAASTITSQYTYQNQPRVDGEFVADTYEAQFYQNRFNFTGPLCITHELHEANGQAWSGVNSSADIPTYLRIFFPSITDAVINETLALYPESDYTSAGLRFSDMKQHFDLTAHNLAVTHALKNQTWNALVNISTASHGTDQSYYWYDPSATTSASATSSSGTAAASSGGAASGTAAAAMSSSSAMSSSFAGPGGAGGGAGGMGNTAVNSEVAVMMQKYLLSFALTSNPNALWPEDKTYWPQYGSNATQLVFTNSSSFGLDTDDLANAKAVFWNKALWY</sequence>
<dbReference type="Proteomes" id="UP001234202">
    <property type="component" value="Unassembled WGS sequence"/>
</dbReference>
<name>A0ACC2X3X6_9TREE</name>
<accession>A0ACC2X3X6</accession>
<gene>
    <name evidence="1" type="ORF">QFC24_006200</name>
</gene>
<evidence type="ECO:0000313" key="1">
    <source>
        <dbReference type="EMBL" id="KAJ9118371.1"/>
    </source>
</evidence>
<protein>
    <submittedName>
        <fullName evidence="1">Uncharacterized protein</fullName>
    </submittedName>
</protein>
<reference evidence="1" key="1">
    <citation type="submission" date="2023-04" db="EMBL/GenBank/DDBJ databases">
        <title>Draft Genome sequencing of Naganishia species isolated from polar environments using Oxford Nanopore Technology.</title>
        <authorList>
            <person name="Leo P."/>
            <person name="Venkateswaran K."/>
        </authorList>
    </citation>
    <scope>NUCLEOTIDE SEQUENCE</scope>
    <source>
        <strain evidence="1">DBVPG 5303</strain>
    </source>
</reference>
<organism evidence="1 2">
    <name type="scientific">Naganishia onofrii</name>
    <dbReference type="NCBI Taxonomy" id="1851511"/>
    <lineage>
        <taxon>Eukaryota</taxon>
        <taxon>Fungi</taxon>
        <taxon>Dikarya</taxon>
        <taxon>Basidiomycota</taxon>
        <taxon>Agaricomycotina</taxon>
        <taxon>Tremellomycetes</taxon>
        <taxon>Filobasidiales</taxon>
        <taxon>Filobasidiaceae</taxon>
        <taxon>Naganishia</taxon>
    </lineage>
</organism>
<comment type="caution">
    <text evidence="1">The sequence shown here is derived from an EMBL/GenBank/DDBJ whole genome shotgun (WGS) entry which is preliminary data.</text>
</comment>
<proteinExistence type="predicted"/>
<evidence type="ECO:0000313" key="2">
    <source>
        <dbReference type="Proteomes" id="UP001234202"/>
    </source>
</evidence>
<dbReference type="EMBL" id="JASBWV010000029">
    <property type="protein sequence ID" value="KAJ9118371.1"/>
    <property type="molecule type" value="Genomic_DNA"/>
</dbReference>